<evidence type="ECO:0000313" key="1">
    <source>
        <dbReference type="EMBL" id="MFC7357796.1"/>
    </source>
</evidence>
<dbReference type="Pfam" id="PF20001">
    <property type="entry name" value="DUF6428"/>
    <property type="match status" value="1"/>
</dbReference>
<evidence type="ECO:0000313" key="2">
    <source>
        <dbReference type="Proteomes" id="UP001596415"/>
    </source>
</evidence>
<protein>
    <submittedName>
        <fullName evidence="1">DUF6428 family protein</fullName>
    </submittedName>
</protein>
<organism evidence="1 2">
    <name type="scientific">Jejudonia soesokkakensis</name>
    <dbReference type="NCBI Taxonomy" id="1323432"/>
    <lineage>
        <taxon>Bacteria</taxon>
        <taxon>Pseudomonadati</taxon>
        <taxon>Bacteroidota</taxon>
        <taxon>Flavobacteriia</taxon>
        <taxon>Flavobacteriales</taxon>
        <taxon>Flavobacteriaceae</taxon>
        <taxon>Jejudonia</taxon>
    </lineage>
</organism>
<dbReference type="EMBL" id="JBHTBN010000004">
    <property type="protein sequence ID" value="MFC7357796.1"/>
    <property type="molecule type" value="Genomic_DNA"/>
</dbReference>
<dbReference type="RefSeq" id="WP_380217655.1">
    <property type="nucleotide sequence ID" value="NZ_JBHTBN010000004.1"/>
</dbReference>
<dbReference type="Proteomes" id="UP001596415">
    <property type="component" value="Unassembled WGS sequence"/>
</dbReference>
<gene>
    <name evidence="1" type="ORF">ACFQO1_08860</name>
</gene>
<comment type="caution">
    <text evidence="1">The sequence shown here is derived from an EMBL/GenBank/DDBJ whole genome shotgun (WGS) entry which is preliminary data.</text>
</comment>
<keyword evidence="2" id="KW-1185">Reference proteome</keyword>
<accession>A0ABW2MSC9</accession>
<name>A0ABW2MSC9_9FLAO</name>
<sequence length="162" mass="18206">MKTQEFLTLLTENKDKTLLFQFAPNQFVRPGYHITEVKNTMIESVDCGARSSSWNETVIQLLESPSEEGKGYMTSFKALGILKKVNSIRPFDPDSEVKFEYGNPYFHTAQLFVNEHKLLDDRLIFNLAVTATQCKAEDVCGIPSEKETMTAETCCTPGSSCC</sequence>
<reference evidence="2" key="1">
    <citation type="journal article" date="2019" name="Int. J. Syst. Evol. Microbiol.">
        <title>The Global Catalogue of Microorganisms (GCM) 10K type strain sequencing project: providing services to taxonomists for standard genome sequencing and annotation.</title>
        <authorList>
            <consortium name="The Broad Institute Genomics Platform"/>
            <consortium name="The Broad Institute Genome Sequencing Center for Infectious Disease"/>
            <person name="Wu L."/>
            <person name="Ma J."/>
        </authorList>
    </citation>
    <scope>NUCLEOTIDE SEQUENCE [LARGE SCALE GENOMIC DNA]</scope>
    <source>
        <strain evidence="2">CGMCC 1.16306</strain>
    </source>
</reference>
<proteinExistence type="predicted"/>
<dbReference type="InterPro" id="IPR045534">
    <property type="entry name" value="DUF6428"/>
</dbReference>